<feature type="compositionally biased region" description="Basic and acidic residues" evidence="1">
    <location>
        <begin position="285"/>
        <end position="297"/>
    </location>
</feature>
<dbReference type="GO" id="GO:0006289">
    <property type="term" value="P:nucleotide-excision repair"/>
    <property type="evidence" value="ECO:0007669"/>
    <property type="project" value="InterPro"/>
</dbReference>
<evidence type="ECO:0000313" key="6">
    <source>
        <dbReference type="Proteomes" id="UP001165082"/>
    </source>
</evidence>
<dbReference type="InterPro" id="IPR001162">
    <property type="entry name" value="UvrC_RNase_H_dom"/>
</dbReference>
<accession>A0A9W7DKZ0</accession>
<dbReference type="SUPFAM" id="SSF82771">
    <property type="entry name" value="GIY-YIG endonuclease"/>
    <property type="match status" value="1"/>
</dbReference>
<keyword evidence="6" id="KW-1185">Reference proteome</keyword>
<dbReference type="Gene3D" id="3.40.1440.10">
    <property type="entry name" value="GIY-YIG endonuclease"/>
    <property type="match status" value="1"/>
</dbReference>
<dbReference type="GO" id="GO:0016887">
    <property type="term" value="F:ATP hydrolysis activity"/>
    <property type="evidence" value="ECO:0007669"/>
    <property type="project" value="InterPro"/>
</dbReference>
<name>A0A9W7DKZ0_9STRA</name>
<feature type="domain" description="GIY-YIG" evidence="2">
    <location>
        <begin position="320"/>
        <end position="399"/>
    </location>
</feature>
<dbReference type="SMART" id="SM00490">
    <property type="entry name" value="HELICc"/>
    <property type="match status" value="1"/>
</dbReference>
<dbReference type="CDD" id="cd10434">
    <property type="entry name" value="GIY-YIG_UvrC_Cho"/>
    <property type="match status" value="1"/>
</dbReference>
<dbReference type="InterPro" id="IPR000305">
    <property type="entry name" value="GIY-YIG_endonuc"/>
</dbReference>
<evidence type="ECO:0000259" key="4">
    <source>
        <dbReference type="PROSITE" id="PS51194"/>
    </source>
</evidence>
<dbReference type="Pfam" id="PF00271">
    <property type="entry name" value="Helicase_C"/>
    <property type="match status" value="1"/>
</dbReference>
<evidence type="ECO:0000313" key="5">
    <source>
        <dbReference type="EMBL" id="GMH47389.1"/>
    </source>
</evidence>
<dbReference type="InterPro" id="IPR035901">
    <property type="entry name" value="GIY-YIG_endonuc_sf"/>
</dbReference>
<dbReference type="OrthoDB" id="16911at2759"/>
<dbReference type="PANTHER" id="PTHR24029:SF0">
    <property type="entry name" value="UVRABC SYSTEM PROTEIN B"/>
    <property type="match status" value="1"/>
</dbReference>
<dbReference type="InterPro" id="IPR027417">
    <property type="entry name" value="P-loop_NTPase"/>
</dbReference>
<organism evidence="5 6">
    <name type="scientific">Triparma retinervis</name>
    <dbReference type="NCBI Taxonomy" id="2557542"/>
    <lineage>
        <taxon>Eukaryota</taxon>
        <taxon>Sar</taxon>
        <taxon>Stramenopiles</taxon>
        <taxon>Ochrophyta</taxon>
        <taxon>Bolidophyceae</taxon>
        <taxon>Parmales</taxon>
        <taxon>Triparmaceae</taxon>
        <taxon>Triparma</taxon>
    </lineage>
</organism>
<dbReference type="InterPro" id="IPR047296">
    <property type="entry name" value="GIY-YIG_UvrC_Cho"/>
</dbReference>
<dbReference type="PROSITE" id="PS50165">
    <property type="entry name" value="UVRC"/>
    <property type="match status" value="1"/>
</dbReference>
<dbReference type="Gene3D" id="3.30.420.340">
    <property type="entry name" value="UvrC, RNAse H endonuclease domain"/>
    <property type="match status" value="1"/>
</dbReference>
<dbReference type="PANTHER" id="PTHR24029">
    <property type="entry name" value="UVRABC SYSTEM PROTEIN B"/>
    <property type="match status" value="1"/>
</dbReference>
<feature type="domain" description="UvrC family homology region profile" evidence="3">
    <location>
        <begin position="538"/>
        <end position="795"/>
    </location>
</feature>
<feature type="non-terminal residue" evidence="5">
    <location>
        <position position="1"/>
    </location>
</feature>
<dbReference type="GO" id="GO:0003677">
    <property type="term" value="F:DNA binding"/>
    <property type="evidence" value="ECO:0007669"/>
    <property type="project" value="InterPro"/>
</dbReference>
<dbReference type="GO" id="GO:0009381">
    <property type="term" value="F:excinuclease ABC activity"/>
    <property type="evidence" value="ECO:0007669"/>
    <property type="project" value="InterPro"/>
</dbReference>
<dbReference type="InterPro" id="IPR038476">
    <property type="entry name" value="UvrC_RNase_H_dom_sf"/>
</dbReference>
<comment type="caution">
    <text evidence="5">The sequence shown here is derived from an EMBL/GenBank/DDBJ whole genome shotgun (WGS) entry which is preliminary data.</text>
</comment>
<dbReference type="Proteomes" id="UP001165082">
    <property type="component" value="Unassembled WGS sequence"/>
</dbReference>
<dbReference type="Gene3D" id="3.40.50.300">
    <property type="entry name" value="P-loop containing nucleotide triphosphate hydrolases"/>
    <property type="match status" value="2"/>
</dbReference>
<protein>
    <recommendedName>
        <fullName evidence="7">Excinuclease ABC subunit C</fullName>
    </recommendedName>
</protein>
<dbReference type="AlphaFoldDB" id="A0A9W7DKZ0"/>
<dbReference type="Pfam" id="PF12344">
    <property type="entry name" value="UvrB"/>
    <property type="match status" value="1"/>
</dbReference>
<evidence type="ECO:0000259" key="3">
    <source>
        <dbReference type="PROSITE" id="PS50165"/>
    </source>
</evidence>
<dbReference type="GO" id="GO:0009380">
    <property type="term" value="C:excinuclease repair complex"/>
    <property type="evidence" value="ECO:0007669"/>
    <property type="project" value="InterPro"/>
</dbReference>
<proteinExistence type="predicted"/>
<dbReference type="SMART" id="SM00465">
    <property type="entry name" value="GIYc"/>
    <property type="match status" value="1"/>
</dbReference>
<dbReference type="EMBL" id="BRXZ01000570">
    <property type="protein sequence ID" value="GMH47389.1"/>
    <property type="molecule type" value="Genomic_DNA"/>
</dbReference>
<dbReference type="PROSITE" id="PS51194">
    <property type="entry name" value="HELICASE_CTER"/>
    <property type="match status" value="1"/>
</dbReference>
<gene>
    <name evidence="5" type="ORF">TrRE_jg9825</name>
</gene>
<dbReference type="GO" id="GO:0005524">
    <property type="term" value="F:ATP binding"/>
    <property type="evidence" value="ECO:0007669"/>
    <property type="project" value="InterPro"/>
</dbReference>
<feature type="region of interest" description="Disordered" evidence="1">
    <location>
        <begin position="271"/>
        <end position="303"/>
    </location>
</feature>
<evidence type="ECO:0008006" key="7">
    <source>
        <dbReference type="Google" id="ProtNLM"/>
    </source>
</evidence>
<dbReference type="PROSITE" id="PS50164">
    <property type="entry name" value="GIY_YIG"/>
    <property type="match status" value="1"/>
</dbReference>
<feature type="domain" description="Helicase C-terminal" evidence="4">
    <location>
        <begin position="91"/>
        <end position="253"/>
    </location>
</feature>
<dbReference type="Pfam" id="PF08459">
    <property type="entry name" value="UvrC_RNaseH_dom"/>
    <property type="match status" value="1"/>
</dbReference>
<dbReference type="InterPro" id="IPR024759">
    <property type="entry name" value="UvrB_YAD/RRR_dom"/>
</dbReference>
<sequence>HVTLPQLKAMYGGDRARKASLVKNGYRLPSAFDNRPLKDEEFWERVDQGLFVSATPGKFETSKSPDGGVDMLIRPTNIMDPSLSVRPTRTQLRDLRGEILKRAERGEKTLAMAITKRDAEDMAAYLQENDVKAAYIHSDLNTVERAEALKSLQNGTIDCLVGVNLMREGIDLPQVSLVAIMSADNQGFLRSETALLQMVGRAARNINGEAILYADKVTPAMKSAIDTTKYRRERQATFNAENNKTPVSAEGSEIKSIFDIFREEMNVEELGSDVEWSRSPQKSAENAKREKAKREKSQATVTPRPVLDPTLEELTYNLPAKTGVYKWMASRDGATLYIGKAKNLSSRCRSYLTGKDERPRINGMMKKVKWVEYILTPTEQDALNLEAKLINLHQPPYNVALKDDVSFPYIVARTSDDLPRFERVPKKPPPSYRTLGHEYYGPYSTPQEADRILEHIEGEYNLRKLAFEAKNGENRAEAKTRYLEEFENCKAVLFESEETRISSPRVDLLFDEEVNLSRDVVGLVPIDPGENSPREVLVRVCQLRKGIYMGERDFQYKLPAGLTEEEREEELSTIIFKALERHYQDPLSSDAQPDAQEQLSSLPYSFLPNSILTMLPVSPENTKELKRIFKLHPSRKSIRPPNVRSQTKRGRNKNTDAVAMQFVTDNLSATAQEIREIMPLSLEQRGTTKKMITERSRGLKDLLNLPAPPSRIECYDVSHSHGEFSTCSRVVFIDGRPDKSLYRTFNIKSFQGNDDYRSLSEVLERRFRRASSSDPDWAVPDLVVIDGGKGQLSAACKGIRAAGVGVYGIDPNDDATGAVFVPVCSLAKRNEEVFALNDSGAALVPLNDSPDEPGVLMLRQVRDESHRFAITRMRARRRRDFLSDSL</sequence>
<dbReference type="InterPro" id="IPR001650">
    <property type="entry name" value="Helicase_C-like"/>
</dbReference>
<dbReference type="SUPFAM" id="SSF52540">
    <property type="entry name" value="P-loop containing nucleoside triphosphate hydrolases"/>
    <property type="match status" value="2"/>
</dbReference>
<evidence type="ECO:0000259" key="2">
    <source>
        <dbReference type="PROSITE" id="PS50164"/>
    </source>
</evidence>
<evidence type="ECO:0000256" key="1">
    <source>
        <dbReference type="SAM" id="MobiDB-lite"/>
    </source>
</evidence>
<reference evidence="5" key="1">
    <citation type="submission" date="2022-07" db="EMBL/GenBank/DDBJ databases">
        <title>Genome analysis of Parmales, a sister group of diatoms, reveals the evolutionary specialization of diatoms from phago-mixotrophs to photoautotrophs.</title>
        <authorList>
            <person name="Ban H."/>
            <person name="Sato S."/>
            <person name="Yoshikawa S."/>
            <person name="Kazumasa Y."/>
            <person name="Nakamura Y."/>
            <person name="Ichinomiya M."/>
            <person name="Saitoh K."/>
            <person name="Sato N."/>
            <person name="Blanc-Mathieu R."/>
            <person name="Endo H."/>
            <person name="Kuwata A."/>
            <person name="Ogata H."/>
        </authorList>
    </citation>
    <scope>NUCLEOTIDE SEQUENCE</scope>
</reference>
<dbReference type="InterPro" id="IPR004807">
    <property type="entry name" value="UvrB"/>
</dbReference>
<dbReference type="Pfam" id="PF01541">
    <property type="entry name" value="GIY-YIG"/>
    <property type="match status" value="1"/>
</dbReference>